<feature type="region of interest" description="Disordered" evidence="1">
    <location>
        <begin position="1"/>
        <end position="67"/>
    </location>
</feature>
<comment type="caution">
    <text evidence="2">The sequence shown here is derived from an EMBL/GenBank/DDBJ whole genome shotgun (WGS) entry which is preliminary data.</text>
</comment>
<dbReference type="Proteomes" id="UP000245609">
    <property type="component" value="Unassembled WGS sequence"/>
</dbReference>
<evidence type="ECO:0000313" key="2">
    <source>
        <dbReference type="EMBL" id="PVU98577.1"/>
    </source>
</evidence>
<evidence type="ECO:0000256" key="1">
    <source>
        <dbReference type="SAM" id="MobiDB-lite"/>
    </source>
</evidence>
<gene>
    <name evidence="2" type="ORF">BB560_005642</name>
</gene>
<protein>
    <submittedName>
        <fullName evidence="2">Uncharacterized protein</fullName>
    </submittedName>
</protein>
<accession>A0A2T9Z1V8</accession>
<dbReference type="EMBL" id="MBFS01002363">
    <property type="protein sequence ID" value="PVU98577.1"/>
    <property type="molecule type" value="Genomic_DNA"/>
</dbReference>
<organism evidence="2 3">
    <name type="scientific">Smittium megazygosporum</name>
    <dbReference type="NCBI Taxonomy" id="133381"/>
    <lineage>
        <taxon>Eukaryota</taxon>
        <taxon>Fungi</taxon>
        <taxon>Fungi incertae sedis</taxon>
        <taxon>Zoopagomycota</taxon>
        <taxon>Kickxellomycotina</taxon>
        <taxon>Harpellomycetes</taxon>
        <taxon>Harpellales</taxon>
        <taxon>Legeriomycetaceae</taxon>
        <taxon>Smittium</taxon>
    </lineage>
</organism>
<feature type="compositionally biased region" description="Low complexity" evidence="1">
    <location>
        <begin position="55"/>
        <end position="65"/>
    </location>
</feature>
<evidence type="ECO:0000313" key="3">
    <source>
        <dbReference type="Proteomes" id="UP000245609"/>
    </source>
</evidence>
<sequence length="123" mass="13742">MAPVADILGATNPVTSLLGNKNQQKEHEPRKSKSISKQRKDHDPSTGVILRKNASSDSGTSTWSSYDKTPFGNSEFCYTKNEQQEFCGSNLQTSNRKLSLVERHSTPLELWFIPSRNLTSQSI</sequence>
<name>A0A2T9Z1V8_9FUNG</name>
<reference evidence="2 3" key="1">
    <citation type="journal article" date="2018" name="MBio">
        <title>Comparative Genomics Reveals the Core Gene Toolbox for the Fungus-Insect Symbiosis.</title>
        <authorList>
            <person name="Wang Y."/>
            <person name="Stata M."/>
            <person name="Wang W."/>
            <person name="Stajich J.E."/>
            <person name="White M.M."/>
            <person name="Moncalvo J.M."/>
        </authorList>
    </citation>
    <scope>NUCLEOTIDE SEQUENCE [LARGE SCALE GENOMIC DNA]</scope>
    <source>
        <strain evidence="2 3">SC-DP-2</strain>
    </source>
</reference>
<feature type="compositionally biased region" description="Polar residues" evidence="1">
    <location>
        <begin position="12"/>
        <end position="22"/>
    </location>
</feature>
<keyword evidence="3" id="KW-1185">Reference proteome</keyword>
<dbReference type="AlphaFoldDB" id="A0A2T9Z1V8"/>
<proteinExistence type="predicted"/>